<feature type="compositionally biased region" description="Polar residues" evidence="1">
    <location>
        <begin position="117"/>
        <end position="132"/>
    </location>
</feature>
<evidence type="ECO:0000256" key="1">
    <source>
        <dbReference type="SAM" id="MobiDB-lite"/>
    </source>
</evidence>
<feature type="region of interest" description="Disordered" evidence="1">
    <location>
        <begin position="113"/>
        <end position="143"/>
    </location>
</feature>
<proteinExistence type="predicted"/>
<dbReference type="OMA" id="GHEEVSH"/>
<dbReference type="AlphaFoldDB" id="A0A1M2VFA7"/>
<sequence length="261" mass="28291">MDCQIPLIVVTPALPSRKSLPAEMRATLDAIIGPASPAKAFQWMRDPSGIAPHSCLGMYGDEGMEEPHAPSRAHCTVAGNAPRLEVHLENARFSVGTVVSALDATFRAVPAHDAASGSVTTDGTSDASSSRTPHARRYARTTSHTSYCSSTDSLLLASEIESRPEDIWEDASDEGDAPSTRAVRRAPPYGGTGNSTWRHAMYVSTLVWPLEDDGGRAPRRQPDTSARGEPVKDRFHWTSLRTLAGVLALGRTRVRHERRVR</sequence>
<dbReference type="OrthoDB" id="2751174at2759"/>
<reference evidence="2 3" key="1">
    <citation type="submission" date="2016-10" db="EMBL/GenBank/DDBJ databases">
        <title>Genome sequence of the basidiomycete white-rot fungus Trametes pubescens.</title>
        <authorList>
            <person name="Makela M.R."/>
            <person name="Granchi Z."/>
            <person name="Peng M."/>
            <person name="De Vries R.P."/>
            <person name="Grigoriev I."/>
            <person name="Riley R."/>
            <person name="Hilden K."/>
        </authorList>
    </citation>
    <scope>NUCLEOTIDE SEQUENCE [LARGE SCALE GENOMIC DNA]</scope>
    <source>
        <strain evidence="2 3">FBCC735</strain>
    </source>
</reference>
<feature type="compositionally biased region" description="Basic and acidic residues" evidence="1">
    <location>
        <begin position="213"/>
        <end position="222"/>
    </location>
</feature>
<evidence type="ECO:0000313" key="3">
    <source>
        <dbReference type="Proteomes" id="UP000184267"/>
    </source>
</evidence>
<gene>
    <name evidence="2" type="ORF">TRAPUB_2869</name>
</gene>
<organism evidence="2 3">
    <name type="scientific">Trametes pubescens</name>
    <name type="common">White-rot fungus</name>
    <dbReference type="NCBI Taxonomy" id="154538"/>
    <lineage>
        <taxon>Eukaryota</taxon>
        <taxon>Fungi</taxon>
        <taxon>Dikarya</taxon>
        <taxon>Basidiomycota</taxon>
        <taxon>Agaricomycotina</taxon>
        <taxon>Agaricomycetes</taxon>
        <taxon>Polyporales</taxon>
        <taxon>Polyporaceae</taxon>
        <taxon>Trametes</taxon>
    </lineage>
</organism>
<name>A0A1M2VFA7_TRAPU</name>
<comment type="caution">
    <text evidence="2">The sequence shown here is derived from an EMBL/GenBank/DDBJ whole genome shotgun (WGS) entry which is preliminary data.</text>
</comment>
<accession>A0A1M2VFA7</accession>
<feature type="region of interest" description="Disordered" evidence="1">
    <location>
        <begin position="169"/>
        <end position="195"/>
    </location>
</feature>
<protein>
    <submittedName>
        <fullName evidence="2">Uncharacterized protein</fullName>
    </submittedName>
</protein>
<evidence type="ECO:0000313" key="2">
    <source>
        <dbReference type="EMBL" id="OJT06289.1"/>
    </source>
</evidence>
<keyword evidence="3" id="KW-1185">Reference proteome</keyword>
<dbReference type="Proteomes" id="UP000184267">
    <property type="component" value="Unassembled WGS sequence"/>
</dbReference>
<feature type="region of interest" description="Disordered" evidence="1">
    <location>
        <begin position="210"/>
        <end position="232"/>
    </location>
</feature>
<dbReference type="EMBL" id="MNAD01001330">
    <property type="protein sequence ID" value="OJT06289.1"/>
    <property type="molecule type" value="Genomic_DNA"/>
</dbReference>